<keyword evidence="3" id="KW-1185">Reference proteome</keyword>
<sequence length="253" mass="27924">MASAAATAQDLSQAFKAISDARYANKEFSPEPVPAEVLQDLLQVTLRAPSAFNVQPYKALVINSPQSKQLLSKAMLSTNKKRVLDAGATVVFAADKNCMKDIGKVVDMFKEGGSNAAFVRKIPLYVAVFSSGHNRVLRPIMTFIKQVVFSIARRLGLELPPVNSAEAWAFKNTMLAVEAFMLAAAANGLATCPMEGFDPRQLRKQFHIPRRYSVPVVVSIGYPKPSDRPLKQSRRFPPEQVFYDNQWGQGMAF</sequence>
<dbReference type="EMBL" id="JAFCMP010000116">
    <property type="protein sequence ID" value="KAG5185947.1"/>
    <property type="molecule type" value="Genomic_DNA"/>
</dbReference>
<feature type="domain" description="Nitroreductase" evidence="1">
    <location>
        <begin position="21"/>
        <end position="222"/>
    </location>
</feature>
<dbReference type="InterPro" id="IPR050461">
    <property type="entry name" value="Nitroreductase_HadB/RutE"/>
</dbReference>
<accession>A0A835Z5B9</accession>
<dbReference type="PANTHER" id="PTHR43543">
    <property type="entry name" value="MALONIC SEMIALDEHYDE REDUCTASE RUTE-RELATED"/>
    <property type="match status" value="1"/>
</dbReference>
<dbReference type="InterPro" id="IPR000415">
    <property type="entry name" value="Nitroreductase-like"/>
</dbReference>
<dbReference type="AlphaFoldDB" id="A0A835Z5B9"/>
<dbReference type="InterPro" id="IPR029479">
    <property type="entry name" value="Nitroreductase"/>
</dbReference>
<proteinExistence type="predicted"/>
<dbReference type="GO" id="GO:0016491">
    <property type="term" value="F:oxidoreductase activity"/>
    <property type="evidence" value="ECO:0007669"/>
    <property type="project" value="InterPro"/>
</dbReference>
<evidence type="ECO:0000259" key="1">
    <source>
        <dbReference type="Pfam" id="PF00881"/>
    </source>
</evidence>
<dbReference type="PANTHER" id="PTHR43543:SF1">
    <property type="entry name" value="MALONIC SEMIALDEHYDE REDUCTASE RUTE-RELATED"/>
    <property type="match status" value="1"/>
</dbReference>
<dbReference type="Gene3D" id="3.40.109.10">
    <property type="entry name" value="NADH Oxidase"/>
    <property type="match status" value="1"/>
</dbReference>
<dbReference type="Pfam" id="PF00881">
    <property type="entry name" value="Nitroreductase"/>
    <property type="match status" value="1"/>
</dbReference>
<dbReference type="Proteomes" id="UP000664859">
    <property type="component" value="Unassembled WGS sequence"/>
</dbReference>
<dbReference type="OrthoDB" id="41362at2759"/>
<name>A0A835Z5B9_9STRA</name>
<comment type="caution">
    <text evidence="2">The sequence shown here is derived from an EMBL/GenBank/DDBJ whole genome shotgun (WGS) entry which is preliminary data.</text>
</comment>
<reference evidence="2" key="1">
    <citation type="submission" date="2021-02" db="EMBL/GenBank/DDBJ databases">
        <title>First Annotated Genome of the Yellow-green Alga Tribonema minus.</title>
        <authorList>
            <person name="Mahan K.M."/>
        </authorList>
    </citation>
    <scope>NUCLEOTIDE SEQUENCE</scope>
    <source>
        <strain evidence="2">UTEX B ZZ1240</strain>
    </source>
</reference>
<evidence type="ECO:0000313" key="2">
    <source>
        <dbReference type="EMBL" id="KAG5185947.1"/>
    </source>
</evidence>
<gene>
    <name evidence="2" type="ORF">JKP88DRAFT_194195</name>
</gene>
<protein>
    <submittedName>
        <fullName evidence="2">Nitroreductase-like protein</fullName>
    </submittedName>
</protein>
<organism evidence="2 3">
    <name type="scientific">Tribonema minus</name>
    <dbReference type="NCBI Taxonomy" id="303371"/>
    <lineage>
        <taxon>Eukaryota</taxon>
        <taxon>Sar</taxon>
        <taxon>Stramenopiles</taxon>
        <taxon>Ochrophyta</taxon>
        <taxon>PX clade</taxon>
        <taxon>Xanthophyceae</taxon>
        <taxon>Tribonematales</taxon>
        <taxon>Tribonemataceae</taxon>
        <taxon>Tribonema</taxon>
    </lineage>
</organism>
<dbReference type="SUPFAM" id="SSF55469">
    <property type="entry name" value="FMN-dependent nitroreductase-like"/>
    <property type="match status" value="1"/>
</dbReference>
<evidence type="ECO:0000313" key="3">
    <source>
        <dbReference type="Proteomes" id="UP000664859"/>
    </source>
</evidence>